<dbReference type="InterPro" id="IPR001126">
    <property type="entry name" value="UmuC"/>
</dbReference>
<dbReference type="RefSeq" id="WP_235032343.1">
    <property type="nucleotide sequence ID" value="NZ_FNVU01000012.1"/>
</dbReference>
<gene>
    <name evidence="6" type="ORF">SAMN05216223_11260</name>
</gene>
<evidence type="ECO:0000256" key="2">
    <source>
        <dbReference type="ARBA" id="ARBA00022763"/>
    </source>
</evidence>
<reference evidence="6 7" key="1">
    <citation type="submission" date="2016-10" db="EMBL/GenBank/DDBJ databases">
        <authorList>
            <person name="de Groot N.N."/>
        </authorList>
    </citation>
    <scope>NUCLEOTIDE SEQUENCE [LARGE SCALE GENOMIC DNA]</scope>
    <source>
        <strain evidence="6 7">CGMCC 4.2023</strain>
    </source>
</reference>
<evidence type="ECO:0000256" key="1">
    <source>
        <dbReference type="ARBA" id="ARBA00010945"/>
    </source>
</evidence>
<dbReference type="GO" id="GO:0006281">
    <property type="term" value="P:DNA repair"/>
    <property type="evidence" value="ECO:0007669"/>
    <property type="project" value="InterPro"/>
</dbReference>
<evidence type="ECO:0000313" key="7">
    <source>
        <dbReference type="Proteomes" id="UP000236754"/>
    </source>
</evidence>
<dbReference type="Proteomes" id="UP000236754">
    <property type="component" value="Unassembled WGS sequence"/>
</dbReference>
<dbReference type="InterPro" id="IPR036775">
    <property type="entry name" value="DNA_pol_Y-fam_lit_finger_sf"/>
</dbReference>
<proteinExistence type="inferred from homology"/>
<dbReference type="EMBL" id="FNVU01000012">
    <property type="protein sequence ID" value="SEG80596.1"/>
    <property type="molecule type" value="Genomic_DNA"/>
</dbReference>
<dbReference type="Gene3D" id="3.30.70.270">
    <property type="match status" value="1"/>
</dbReference>
<name>A0A1H6D7V2_9ACTN</name>
<evidence type="ECO:0000256" key="4">
    <source>
        <dbReference type="SAM" id="MobiDB-lite"/>
    </source>
</evidence>
<evidence type="ECO:0000313" key="6">
    <source>
        <dbReference type="EMBL" id="SEG80596.1"/>
    </source>
</evidence>
<dbReference type="GO" id="GO:0003684">
    <property type="term" value="F:damaged DNA binding"/>
    <property type="evidence" value="ECO:0007669"/>
    <property type="project" value="InterPro"/>
</dbReference>
<dbReference type="Pfam" id="PF00817">
    <property type="entry name" value="IMS"/>
    <property type="match status" value="1"/>
</dbReference>
<feature type="compositionally biased region" description="Low complexity" evidence="4">
    <location>
        <begin position="1"/>
        <end position="11"/>
    </location>
</feature>
<keyword evidence="7" id="KW-1185">Reference proteome</keyword>
<dbReference type="Gene3D" id="3.30.1490.100">
    <property type="entry name" value="DNA polymerase, Y-family, little finger domain"/>
    <property type="match status" value="1"/>
</dbReference>
<dbReference type="InterPro" id="IPR043502">
    <property type="entry name" value="DNA/RNA_pol_sf"/>
</dbReference>
<dbReference type="PANTHER" id="PTHR35369">
    <property type="entry name" value="BLR3025 PROTEIN-RELATED"/>
    <property type="match status" value="1"/>
</dbReference>
<feature type="region of interest" description="Disordered" evidence="4">
    <location>
        <begin position="1"/>
        <end position="28"/>
    </location>
</feature>
<dbReference type="SUPFAM" id="SSF100879">
    <property type="entry name" value="Lesion bypass DNA polymerase (Y-family), little finger domain"/>
    <property type="match status" value="1"/>
</dbReference>
<comment type="function">
    <text evidence="3">Poorly processive, error-prone DNA polymerase involved in untargeted mutagenesis. Copies undamaged DNA at stalled replication forks, which arise in vivo from mismatched or misaligned primer ends. These misaligned primers can be extended by PolIV. Exhibits no 3'-5' exonuclease (proofreading) activity. May be involved in translesional synthesis, in conjunction with the beta clamp from PolIII.</text>
</comment>
<dbReference type="SUPFAM" id="SSF56672">
    <property type="entry name" value="DNA/RNA polymerases"/>
    <property type="match status" value="1"/>
</dbReference>
<keyword evidence="2" id="KW-0227">DNA damage</keyword>
<dbReference type="PANTHER" id="PTHR35369:SF2">
    <property type="entry name" value="BLR3025 PROTEIN"/>
    <property type="match status" value="1"/>
</dbReference>
<sequence length="365" mass="39077">MTPTTPMTRTPPAAPPLPTAPTAPAVAATPAPRPTFIAHLHLHATLSDDQYAEILEALADITPRLQPFPPDAVQLDISGALRYFDLAPDHIVRMANMRLAARFGIRTSAGLAPNRMLAAMAAAATPPGHTTHIPHDPRAISNWLHPRPVTALPGIGRSTADTLHHYGLTTVGDVAGLPTATLQRILGAAPARLLAERAHGHDPRPVTPQPTALHLTAHHTADHDTLDPVDHHRAVLRLAEQLGTSLRDTDQATGRLTLTLRYADRSTTTRTRTLPESTAHTPDLAGAALGLLHSLALQRARVRGYTLRADRLRPAADAHHQLSLDPVDHQARAAEQAADRARRRFGPHAVRPATLAGPVPPAFPN</sequence>
<comment type="similarity">
    <text evidence="1">Belongs to the DNA polymerase type-Y family.</text>
</comment>
<dbReference type="PROSITE" id="PS50173">
    <property type="entry name" value="UMUC"/>
    <property type="match status" value="1"/>
</dbReference>
<dbReference type="InterPro" id="IPR053848">
    <property type="entry name" value="IMS_HHH_1"/>
</dbReference>
<accession>A0A1H6D7V2</accession>
<dbReference type="InterPro" id="IPR017961">
    <property type="entry name" value="DNA_pol_Y-fam_little_finger"/>
</dbReference>
<dbReference type="Pfam" id="PF11799">
    <property type="entry name" value="IMS_C"/>
    <property type="match status" value="1"/>
</dbReference>
<dbReference type="InterPro" id="IPR050356">
    <property type="entry name" value="SulA_CellDiv_inhibitor"/>
</dbReference>
<protein>
    <submittedName>
        <fullName evidence="6">DNA polymerase-4</fullName>
    </submittedName>
</protein>
<evidence type="ECO:0000256" key="3">
    <source>
        <dbReference type="ARBA" id="ARBA00025589"/>
    </source>
</evidence>
<dbReference type="AlphaFoldDB" id="A0A1H6D7V2"/>
<dbReference type="InterPro" id="IPR043128">
    <property type="entry name" value="Rev_trsase/Diguanyl_cyclase"/>
</dbReference>
<dbReference type="GO" id="GO:0003887">
    <property type="term" value="F:DNA-directed DNA polymerase activity"/>
    <property type="evidence" value="ECO:0007669"/>
    <property type="project" value="InterPro"/>
</dbReference>
<organism evidence="6 7">
    <name type="scientific">Actinacidiphila yanglinensis</name>
    <dbReference type="NCBI Taxonomy" id="310779"/>
    <lineage>
        <taxon>Bacteria</taxon>
        <taxon>Bacillati</taxon>
        <taxon>Actinomycetota</taxon>
        <taxon>Actinomycetes</taxon>
        <taxon>Kitasatosporales</taxon>
        <taxon>Streptomycetaceae</taxon>
        <taxon>Actinacidiphila</taxon>
    </lineage>
</organism>
<feature type="compositionally biased region" description="Pro residues" evidence="4">
    <location>
        <begin position="12"/>
        <end position="21"/>
    </location>
</feature>
<evidence type="ECO:0000259" key="5">
    <source>
        <dbReference type="PROSITE" id="PS50173"/>
    </source>
</evidence>
<dbReference type="Gene3D" id="1.10.150.20">
    <property type="entry name" value="5' to 3' exonuclease, C-terminal subdomain"/>
    <property type="match status" value="1"/>
</dbReference>
<feature type="domain" description="UmuC" evidence="5">
    <location>
        <begin position="53"/>
        <end position="156"/>
    </location>
</feature>
<dbReference type="Pfam" id="PF21999">
    <property type="entry name" value="IMS_HHH_1"/>
    <property type="match status" value="1"/>
</dbReference>